<reference evidence="2" key="1">
    <citation type="submission" date="2015-11" db="EMBL/GenBank/DDBJ databases">
        <authorList>
            <person name="Tobias N.J."/>
            <person name="Mishra B."/>
            <person name="Gupta D.K."/>
            <person name="Thines M."/>
            <person name="Stinear T.P."/>
            <person name="Bode H.B."/>
        </authorList>
    </citation>
    <scope>NUCLEOTIDE SEQUENCE [LARGE SCALE GENOMIC DNA]</scope>
    <source>
        <strain evidence="2">PB45.5</strain>
    </source>
</reference>
<dbReference type="Proteomes" id="UP000092665">
    <property type="component" value="Unassembled WGS sequence"/>
</dbReference>
<protein>
    <submittedName>
        <fullName evidence="1">Uncharacterized protein</fullName>
    </submittedName>
</protein>
<sequence length="53" mass="5818">MEITQPGVTITENLISQKPDEAFIGIPVFIGYTQPTENSHVSDKTAAKRTKTL</sequence>
<comment type="caution">
    <text evidence="1">The sequence shown here is derived from an EMBL/GenBank/DDBJ whole genome shotgun (WGS) entry which is preliminary data.</text>
</comment>
<organism evidence="1 2">
    <name type="scientific">Photorhabdus namnaonensis</name>
    <dbReference type="NCBI Taxonomy" id="1851568"/>
    <lineage>
        <taxon>Bacteria</taxon>
        <taxon>Pseudomonadati</taxon>
        <taxon>Pseudomonadota</taxon>
        <taxon>Gammaproteobacteria</taxon>
        <taxon>Enterobacterales</taxon>
        <taxon>Morganellaceae</taxon>
        <taxon>Photorhabdus</taxon>
    </lineage>
</organism>
<name>A0A1B8YGP9_9GAMM</name>
<dbReference type="PATRIC" id="fig|29488.15.peg.3030"/>
<keyword evidence="2" id="KW-1185">Reference proteome</keyword>
<accession>A0A1B8YGP9</accession>
<dbReference type="EMBL" id="LOIC01000072">
    <property type="protein sequence ID" value="OCA54306.1"/>
    <property type="molecule type" value="Genomic_DNA"/>
</dbReference>
<dbReference type="AlphaFoldDB" id="A0A1B8YGP9"/>
<proteinExistence type="predicted"/>
<gene>
    <name evidence="1" type="ORF">Phpb_02750</name>
</gene>
<evidence type="ECO:0000313" key="2">
    <source>
        <dbReference type="Proteomes" id="UP000092665"/>
    </source>
</evidence>
<evidence type="ECO:0000313" key="1">
    <source>
        <dbReference type="EMBL" id="OCA54306.1"/>
    </source>
</evidence>